<proteinExistence type="inferred from homology"/>
<gene>
    <name evidence="2" type="ORF">FHR21_003790</name>
</gene>
<dbReference type="Pfam" id="PF00378">
    <property type="entry name" value="ECH_1"/>
    <property type="match status" value="1"/>
</dbReference>
<dbReference type="CDD" id="cd06558">
    <property type="entry name" value="crotonase-like"/>
    <property type="match status" value="1"/>
</dbReference>
<dbReference type="PANTHER" id="PTHR43459">
    <property type="entry name" value="ENOYL-COA HYDRATASE"/>
    <property type="match status" value="1"/>
</dbReference>
<comment type="similarity">
    <text evidence="1">Belongs to the enoyl-CoA hydratase/isomerase family.</text>
</comment>
<dbReference type="InterPro" id="IPR029045">
    <property type="entry name" value="ClpP/crotonase-like_dom_sf"/>
</dbReference>
<dbReference type="GO" id="GO:0016853">
    <property type="term" value="F:isomerase activity"/>
    <property type="evidence" value="ECO:0007669"/>
    <property type="project" value="UniProtKB-KW"/>
</dbReference>
<dbReference type="AlphaFoldDB" id="A0A7W9ETN6"/>
<accession>A0A7W9ETN6</accession>
<reference evidence="2 3" key="1">
    <citation type="submission" date="2020-08" db="EMBL/GenBank/DDBJ databases">
        <title>Genomic Encyclopedia of Type Strains, Phase IV (KMG-IV): sequencing the most valuable type-strain genomes for metagenomic binning, comparative biology and taxonomic classification.</title>
        <authorList>
            <person name="Goeker M."/>
        </authorList>
    </citation>
    <scope>NUCLEOTIDE SEQUENCE [LARGE SCALE GENOMIC DNA]</scope>
    <source>
        <strain evidence="2 3">DSM 27163</strain>
    </source>
</reference>
<dbReference type="Proteomes" id="UP000537161">
    <property type="component" value="Unassembled WGS sequence"/>
</dbReference>
<dbReference type="EC" id="5.3.3.18" evidence="2"/>
<dbReference type="SUPFAM" id="SSF52096">
    <property type="entry name" value="ClpP/crotonase"/>
    <property type="match status" value="1"/>
</dbReference>
<keyword evidence="2" id="KW-0413">Isomerase</keyword>
<dbReference type="InterPro" id="IPR014748">
    <property type="entry name" value="Enoyl-CoA_hydra_C"/>
</dbReference>
<dbReference type="Gene3D" id="1.10.12.10">
    <property type="entry name" value="Lyase 2-enoyl-coa Hydratase, Chain A, domain 2"/>
    <property type="match status" value="1"/>
</dbReference>
<keyword evidence="3" id="KW-1185">Reference proteome</keyword>
<sequence>MTDIPSFDTIRLDVADQVATITLNRPERLNSMPPAMADDIRTALDWMGVLGARALLITGEGRGFCSGADLAGDRGASAVGGGANSRKALRNHYNPMLLALANLDIPVVTAVNGPAAGVGCSFALSGDFTIAGKSAYFLQAFVNIGLIPDGGSSWLLPRLVGVPRAMQMMMLGEKISGEQAAAWGMVYQCIEDAELMAEARALAVRLANGPTVSLGTMRKVLRAGLSQSYAETLDSEAMGQFVAGNSEDAMEGVLAFQQKRKTEFKGK</sequence>
<organism evidence="2 3">
    <name type="scientific">Sphingopyxis panaciterrulae</name>
    <dbReference type="NCBI Taxonomy" id="462372"/>
    <lineage>
        <taxon>Bacteria</taxon>
        <taxon>Pseudomonadati</taxon>
        <taxon>Pseudomonadota</taxon>
        <taxon>Alphaproteobacteria</taxon>
        <taxon>Sphingomonadales</taxon>
        <taxon>Sphingomonadaceae</taxon>
        <taxon>Sphingopyxis</taxon>
    </lineage>
</organism>
<comment type="caution">
    <text evidence="2">The sequence shown here is derived from an EMBL/GenBank/DDBJ whole genome shotgun (WGS) entry which is preliminary data.</text>
</comment>
<evidence type="ECO:0000313" key="2">
    <source>
        <dbReference type="EMBL" id="MBB5708405.1"/>
    </source>
</evidence>
<name>A0A7W9ETN6_9SPHN</name>
<evidence type="ECO:0000313" key="3">
    <source>
        <dbReference type="Proteomes" id="UP000537161"/>
    </source>
</evidence>
<protein>
    <submittedName>
        <fullName evidence="2">2-(1,2-epoxy-1,2-dihydrophenyl)acetyl-CoA isomerase</fullName>
        <ecNumber evidence="2">5.3.3.18</ecNumber>
    </submittedName>
</protein>
<dbReference type="InterPro" id="IPR001753">
    <property type="entry name" value="Enoyl-CoA_hydra/iso"/>
</dbReference>
<dbReference type="EMBL" id="JACIJH010000018">
    <property type="protein sequence ID" value="MBB5708405.1"/>
    <property type="molecule type" value="Genomic_DNA"/>
</dbReference>
<dbReference type="Gene3D" id="3.90.226.10">
    <property type="entry name" value="2-enoyl-CoA Hydratase, Chain A, domain 1"/>
    <property type="match status" value="1"/>
</dbReference>
<dbReference type="PANTHER" id="PTHR43459:SF1">
    <property type="entry name" value="EG:BACN32G11.4 PROTEIN"/>
    <property type="match status" value="1"/>
</dbReference>
<dbReference type="RefSeq" id="WP_184101117.1">
    <property type="nucleotide sequence ID" value="NZ_JACIJH010000018.1"/>
</dbReference>
<evidence type="ECO:0000256" key="1">
    <source>
        <dbReference type="ARBA" id="ARBA00005254"/>
    </source>
</evidence>